<name>A0AA42CYH0_9GAMM</name>
<feature type="transmembrane region" description="Helical" evidence="6">
    <location>
        <begin position="110"/>
        <end position="131"/>
    </location>
</feature>
<protein>
    <submittedName>
        <fullName evidence="7">Flippase</fullName>
    </submittedName>
</protein>
<evidence type="ECO:0000256" key="5">
    <source>
        <dbReference type="ARBA" id="ARBA00023136"/>
    </source>
</evidence>
<dbReference type="GO" id="GO:0005886">
    <property type="term" value="C:plasma membrane"/>
    <property type="evidence" value="ECO:0007669"/>
    <property type="project" value="UniProtKB-SubCell"/>
</dbReference>
<keyword evidence="4 6" id="KW-1133">Transmembrane helix</keyword>
<evidence type="ECO:0000256" key="6">
    <source>
        <dbReference type="SAM" id="Phobius"/>
    </source>
</evidence>
<organism evidence="7 8">
    <name type="scientific">Larsenimonas rhizosphaerae</name>
    <dbReference type="NCBI Taxonomy" id="2944682"/>
    <lineage>
        <taxon>Bacteria</taxon>
        <taxon>Pseudomonadati</taxon>
        <taxon>Pseudomonadota</taxon>
        <taxon>Gammaproteobacteria</taxon>
        <taxon>Oceanospirillales</taxon>
        <taxon>Halomonadaceae</taxon>
        <taxon>Larsenimonas</taxon>
    </lineage>
</organism>
<evidence type="ECO:0000256" key="1">
    <source>
        <dbReference type="ARBA" id="ARBA00004651"/>
    </source>
</evidence>
<feature type="transmembrane region" description="Helical" evidence="6">
    <location>
        <begin position="381"/>
        <end position="402"/>
    </location>
</feature>
<accession>A0AA42CYH0</accession>
<proteinExistence type="predicted"/>
<dbReference type="RefSeq" id="WP_265896751.1">
    <property type="nucleotide sequence ID" value="NZ_JAPIVE010000004.1"/>
</dbReference>
<reference evidence="7" key="1">
    <citation type="submission" date="2022-11" db="EMBL/GenBank/DDBJ databases">
        <title>Larsenimonas rhizosphaerae sp. nov., isolated from a tidal mudflat.</title>
        <authorList>
            <person name="Lee S.D."/>
            <person name="Kim I.S."/>
        </authorList>
    </citation>
    <scope>NUCLEOTIDE SEQUENCE</scope>
    <source>
        <strain evidence="7">GH2-1</strain>
    </source>
</reference>
<feature type="transmembrane region" description="Helical" evidence="6">
    <location>
        <begin position="356"/>
        <end position="375"/>
    </location>
</feature>
<feature type="transmembrane region" description="Helical" evidence="6">
    <location>
        <begin position="209"/>
        <end position="227"/>
    </location>
</feature>
<keyword evidence="3 6" id="KW-0812">Transmembrane</keyword>
<feature type="transmembrane region" description="Helical" evidence="6">
    <location>
        <begin position="37"/>
        <end position="63"/>
    </location>
</feature>
<dbReference type="CDD" id="cd13128">
    <property type="entry name" value="MATE_Wzx_like"/>
    <property type="match status" value="1"/>
</dbReference>
<evidence type="ECO:0000256" key="2">
    <source>
        <dbReference type="ARBA" id="ARBA00022475"/>
    </source>
</evidence>
<keyword evidence="2" id="KW-1003">Cell membrane</keyword>
<dbReference type="InterPro" id="IPR002797">
    <property type="entry name" value="Polysacc_synth"/>
</dbReference>
<feature type="transmembrane region" description="Helical" evidence="6">
    <location>
        <begin position="12"/>
        <end position="31"/>
    </location>
</feature>
<evidence type="ECO:0000313" key="8">
    <source>
        <dbReference type="Proteomes" id="UP001165678"/>
    </source>
</evidence>
<evidence type="ECO:0000256" key="3">
    <source>
        <dbReference type="ARBA" id="ARBA00022692"/>
    </source>
</evidence>
<dbReference type="InterPro" id="IPR050833">
    <property type="entry name" value="Poly_Biosynth_Transport"/>
</dbReference>
<evidence type="ECO:0000256" key="4">
    <source>
        <dbReference type="ARBA" id="ARBA00022989"/>
    </source>
</evidence>
<feature type="transmembrane region" description="Helical" evidence="6">
    <location>
        <begin position="84"/>
        <end position="104"/>
    </location>
</feature>
<comment type="subcellular location">
    <subcellularLocation>
        <location evidence="1">Cell membrane</location>
        <topology evidence="1">Multi-pass membrane protein</topology>
    </subcellularLocation>
</comment>
<feature type="transmembrane region" description="Helical" evidence="6">
    <location>
        <begin position="326"/>
        <end position="344"/>
    </location>
</feature>
<dbReference type="Pfam" id="PF01943">
    <property type="entry name" value="Polysacc_synt"/>
    <property type="match status" value="1"/>
</dbReference>
<sequence>MQTVRANTLWILFEKIFFVLAGIFVNVYVARYLGPELFGVLGFSLAMTGLISPFTTLGANNIVFNRLSRNPVSGLRLLKSSARLRAIIFVMMASLFSLFALFYFENAEKRNVFLIILWGSFFTTNDVYQVFFNARLESRINTLCQNSALLASVVLKLAFVAAKLSVTAFALASIAQWATSYLMKRYFYERNSDVLQQRDVRGSRRHARYLLRVGLPLAFSGLAIVLYTKTDQIMLGMLVNHEAVGYYTAAITLAQGWIFIPQAIIASYMVGISQSSGNTRQFDARTKALFSKVIWMSLPASLALSLSSPWAVSLIYGESFTPATDILYISAFSTLFSAIGTISYRTITVLGGYQFLFYKMMSVALLNIVLNYVLIPIYGGAGAAISTLCAEILSSVAFNLFFQKGRILKLQLKACVTLPMMEKTDAKDSTGQNPR</sequence>
<dbReference type="Proteomes" id="UP001165678">
    <property type="component" value="Unassembled WGS sequence"/>
</dbReference>
<dbReference type="EMBL" id="JAPIVE010000004">
    <property type="protein sequence ID" value="MCX2525203.1"/>
    <property type="molecule type" value="Genomic_DNA"/>
</dbReference>
<dbReference type="AlphaFoldDB" id="A0AA42CYH0"/>
<dbReference type="PANTHER" id="PTHR30250:SF11">
    <property type="entry name" value="O-ANTIGEN TRANSPORTER-RELATED"/>
    <property type="match status" value="1"/>
</dbReference>
<feature type="transmembrane region" description="Helical" evidence="6">
    <location>
        <begin position="293"/>
        <end position="314"/>
    </location>
</feature>
<keyword evidence="8" id="KW-1185">Reference proteome</keyword>
<comment type="caution">
    <text evidence="7">The sequence shown here is derived from an EMBL/GenBank/DDBJ whole genome shotgun (WGS) entry which is preliminary data.</text>
</comment>
<evidence type="ECO:0000313" key="7">
    <source>
        <dbReference type="EMBL" id="MCX2525203.1"/>
    </source>
</evidence>
<dbReference type="PANTHER" id="PTHR30250">
    <property type="entry name" value="PST FAMILY PREDICTED COLANIC ACID TRANSPORTER"/>
    <property type="match status" value="1"/>
</dbReference>
<feature type="transmembrane region" description="Helical" evidence="6">
    <location>
        <begin position="247"/>
        <end position="272"/>
    </location>
</feature>
<keyword evidence="5 6" id="KW-0472">Membrane</keyword>
<gene>
    <name evidence="7" type="ORF">OQ287_13220</name>
</gene>